<comment type="similarity">
    <text evidence="1">Belongs to the argonaute family. Long pAgo subfamily.</text>
</comment>
<dbReference type="Gene3D" id="3.40.50.2300">
    <property type="match status" value="1"/>
</dbReference>
<dbReference type="AlphaFoldDB" id="A0A7M2SHR5"/>
<proteinExistence type="inferred from homology"/>
<evidence type="ECO:0000256" key="1">
    <source>
        <dbReference type="ARBA" id="ARBA00035012"/>
    </source>
</evidence>
<dbReference type="InterPro" id="IPR036397">
    <property type="entry name" value="RNaseH_sf"/>
</dbReference>
<reference evidence="4 5" key="1">
    <citation type="submission" date="2020-10" db="EMBL/GenBank/DDBJ databases">
        <title>Streptomyces ferrugineus complate genome analysis.</title>
        <authorList>
            <person name="Anwar N."/>
        </authorList>
    </citation>
    <scope>NUCLEOTIDE SEQUENCE [LARGE SCALE GENOMIC DNA]</scope>
    <source>
        <strain evidence="4 5">CCTCC AA2014009</strain>
    </source>
</reference>
<dbReference type="SMART" id="SM00950">
    <property type="entry name" value="Piwi"/>
    <property type="match status" value="1"/>
</dbReference>
<dbReference type="EMBL" id="CP063373">
    <property type="protein sequence ID" value="QOV35559.1"/>
    <property type="molecule type" value="Genomic_DNA"/>
</dbReference>
<dbReference type="RefSeq" id="WP_194040652.1">
    <property type="nucleotide sequence ID" value="NZ_CP063373.1"/>
</dbReference>
<protein>
    <recommendedName>
        <fullName evidence="2">Protein argonaute</fullName>
    </recommendedName>
</protein>
<dbReference type="InterPro" id="IPR012337">
    <property type="entry name" value="RNaseH-like_sf"/>
</dbReference>
<dbReference type="SUPFAM" id="SSF53098">
    <property type="entry name" value="Ribonuclease H-like"/>
    <property type="match status" value="1"/>
</dbReference>
<keyword evidence="5" id="KW-1185">Reference proteome</keyword>
<accession>A0A7M2SHR5</accession>
<gene>
    <name evidence="4" type="ORF">IM697_36775</name>
</gene>
<dbReference type="Proteomes" id="UP000594205">
    <property type="component" value="Chromosome"/>
</dbReference>
<evidence type="ECO:0000313" key="5">
    <source>
        <dbReference type="Proteomes" id="UP000594205"/>
    </source>
</evidence>
<evidence type="ECO:0000256" key="2">
    <source>
        <dbReference type="ARBA" id="ARBA00035032"/>
    </source>
</evidence>
<evidence type="ECO:0000313" key="4">
    <source>
        <dbReference type="EMBL" id="QOV35559.1"/>
    </source>
</evidence>
<dbReference type="GO" id="GO:0003676">
    <property type="term" value="F:nucleic acid binding"/>
    <property type="evidence" value="ECO:0007669"/>
    <property type="project" value="InterPro"/>
</dbReference>
<name>A0A7M2SHR5_9ACTN</name>
<dbReference type="InterPro" id="IPR003165">
    <property type="entry name" value="Piwi"/>
</dbReference>
<evidence type="ECO:0000259" key="3">
    <source>
        <dbReference type="SMART" id="SM00950"/>
    </source>
</evidence>
<sequence>MTARPAPPSVSPAGSPSLIASTYFPEPLLQFADDGLHIDPKAGIARYGPRSWTASGRHPTRLRVGLIGTPDLVEAARAWMSSRAEGVLGDVNNPEFPGWMPDRGFFSTLEFDDAWNEELGQTELRQVLEIKSQKDRFYAALTLFETKFRQLAERDSIPDYVVIALSDQIVTRCGTADYTSKETGAVHRDLRRALKASAMKYRLPTQIVRAPTLDGRDRTPPSRIAWNFFTAMYCKAGGYPWSPYGLTPGTCYVGIGFYRPLGSAAATMQTSLVQAFDERGEGLVLRGHEFEWDPNKTGSRSPHLTAEGAHQLMALVLDRYEAVMKQTPARIVVHKTSRYWPDERDGFRAAIESRVRRYDLMALEAQSRVRLITTSKYPPLRGTRFSFGELDYLYTTGYISALNEFHGMHVPAPLQVADHVGQDSSRDALLKEVLALTKLNWNSAALGGLLPITIKFSGLVGEIMREIPADREPLPQFKFYI</sequence>
<organism evidence="4 5">
    <name type="scientific">Streptomyces ferrugineus</name>
    <dbReference type="NCBI Taxonomy" id="1413221"/>
    <lineage>
        <taxon>Bacteria</taxon>
        <taxon>Bacillati</taxon>
        <taxon>Actinomycetota</taxon>
        <taxon>Actinomycetes</taxon>
        <taxon>Kitasatosporales</taxon>
        <taxon>Streptomycetaceae</taxon>
        <taxon>Streptomyces</taxon>
    </lineage>
</organism>
<dbReference type="Gene3D" id="3.30.420.10">
    <property type="entry name" value="Ribonuclease H-like superfamily/Ribonuclease H"/>
    <property type="match status" value="1"/>
</dbReference>
<feature type="domain" description="Piwi" evidence="3">
    <location>
        <begin position="170"/>
        <end position="468"/>
    </location>
</feature>
<dbReference type="KEGG" id="sfeu:IM697_36775"/>